<reference evidence="9" key="1">
    <citation type="submission" date="2015-02" db="EMBL/GenBank/DDBJ databases">
        <title>Genome sequencing for Strongylocentrotus purpuratus.</title>
        <authorList>
            <person name="Murali S."/>
            <person name="Liu Y."/>
            <person name="Vee V."/>
            <person name="English A."/>
            <person name="Wang M."/>
            <person name="Skinner E."/>
            <person name="Han Y."/>
            <person name="Muzny D.M."/>
            <person name="Worley K.C."/>
            <person name="Gibbs R.A."/>
        </authorList>
    </citation>
    <scope>NUCLEOTIDE SEQUENCE</scope>
</reference>
<dbReference type="Gene3D" id="2.60.40.1180">
    <property type="entry name" value="Golgi alpha-mannosidase II"/>
    <property type="match status" value="1"/>
</dbReference>
<dbReference type="InterPro" id="IPR000322">
    <property type="entry name" value="Glyco_hydro_31_TIM"/>
</dbReference>
<feature type="domain" description="Glycosyl hydrolase family 31 C-terminal" evidence="7">
    <location>
        <begin position="579"/>
        <end position="663"/>
    </location>
</feature>
<dbReference type="InterPro" id="IPR013780">
    <property type="entry name" value="Glyco_hydro_b"/>
</dbReference>
<dbReference type="KEGG" id="spu:586851"/>
<dbReference type="Proteomes" id="UP000007110">
    <property type="component" value="Unassembled WGS sequence"/>
</dbReference>
<evidence type="ECO:0000256" key="5">
    <source>
        <dbReference type="SAM" id="Phobius"/>
    </source>
</evidence>
<evidence type="ECO:0000256" key="3">
    <source>
        <dbReference type="ARBA" id="ARBA00023295"/>
    </source>
</evidence>
<dbReference type="RefSeq" id="XP_791707.2">
    <property type="nucleotide sequence ID" value="XM_786614.3"/>
</dbReference>
<dbReference type="PANTHER" id="PTHR43053:SF4">
    <property type="entry name" value="MYOGENESIS-REGULATING GLYCOSIDASE"/>
    <property type="match status" value="1"/>
</dbReference>
<dbReference type="EnsemblMetazoa" id="XM_786614">
    <property type="protein sequence ID" value="XP_791707"/>
    <property type="gene ID" value="LOC586851"/>
</dbReference>
<reference evidence="8" key="2">
    <citation type="submission" date="2021-01" db="UniProtKB">
        <authorList>
            <consortium name="EnsemblMetazoa"/>
        </authorList>
    </citation>
    <scope>IDENTIFICATION</scope>
</reference>
<dbReference type="SUPFAM" id="SSF51445">
    <property type="entry name" value="(Trans)glycosidases"/>
    <property type="match status" value="1"/>
</dbReference>
<evidence type="ECO:0000256" key="1">
    <source>
        <dbReference type="ARBA" id="ARBA00007806"/>
    </source>
</evidence>
<keyword evidence="5" id="KW-0472">Membrane</keyword>
<comment type="similarity">
    <text evidence="1 4">Belongs to the glycosyl hydrolase 31 family.</text>
</comment>
<keyword evidence="2 4" id="KW-0378">Hydrolase</keyword>
<dbReference type="PANTHER" id="PTHR43053">
    <property type="entry name" value="GLYCOSIDASE FAMILY 31"/>
    <property type="match status" value="1"/>
</dbReference>
<keyword evidence="5" id="KW-1133">Transmembrane helix</keyword>
<sequence>MSNGLMLGVKAAILTAAIIAAVLCGMLLIPDKDDPQRDFQLVFNDDVIEIKNAEDLRLIRGQVGVMFEEGDAQQTPCTKDESVIECYEWPSIAKLEVRIEEDENVTCHDYQWRASAENIILQDCYEIDEAHWYGGAAIFNQHWPINEWNEPMTIFGSANMYRNPTWYGSLVERYFVSSKGVGVRLSHNTPLYVSINASNDGKICFRGQYPLNADSYSSYPNPNNDLPVLDYKICTAKDVVTVHEYMSKRFVKKPTGMPDTRMMKSPVWSTWARYKKFINDRIVLAFAHEIIDNGFNNSQIEIDDGYSYRNFGDFIFDPEKFPDPKNMTDELHALGFRVTLWITPFANQNTEAWKEGDYNDYWVKDSVGNTAEVFWWNGPRAGMIDVTNPKAVDWFVGRLKQAQADYGIDSFKFDAGETQYLSSYHTKEPLINPCEFTTKWVQLAGQLGNLIEVRSSFENQGQSTFLRMMDKDSHWGWDNGLKTLITTALTYSVLGYSYVLPDMIGGNGYPFFSIFPDRELYVRWLQINAFLPAMQYSISPWQYNDTEIVEIALRWTSFHENVVTPKMIKLAEEEYITEGKPLVRPLWWIAPTDPETFVIDSQFLVGDDMLVAPIIDEDARSRDVYLPAGLWKDEIHNSMHEGGTWLRDVKCELDEILYYTKQDN</sequence>
<accession>A0A7M7RFX5</accession>
<dbReference type="GeneID" id="586851"/>
<dbReference type="SUPFAM" id="SSF51011">
    <property type="entry name" value="Glycosyl hydrolase domain"/>
    <property type="match status" value="1"/>
</dbReference>
<dbReference type="Pfam" id="PF21365">
    <property type="entry name" value="Glyco_hydro_31_3rd"/>
    <property type="match status" value="1"/>
</dbReference>
<evidence type="ECO:0000256" key="2">
    <source>
        <dbReference type="ARBA" id="ARBA00022801"/>
    </source>
</evidence>
<evidence type="ECO:0000259" key="6">
    <source>
        <dbReference type="Pfam" id="PF01055"/>
    </source>
</evidence>
<dbReference type="AlphaFoldDB" id="A0A7M7RFX5"/>
<dbReference type="Pfam" id="PF01055">
    <property type="entry name" value="Glyco_hydro_31_2nd"/>
    <property type="match status" value="1"/>
</dbReference>
<dbReference type="CDD" id="cd06592">
    <property type="entry name" value="GH31_NET37"/>
    <property type="match status" value="1"/>
</dbReference>
<dbReference type="OMA" id="NEYRACW"/>
<dbReference type="Gene3D" id="3.20.20.80">
    <property type="entry name" value="Glycosidases"/>
    <property type="match status" value="1"/>
</dbReference>
<feature type="domain" description="Glycoside hydrolase family 31 TIM barrel" evidence="6">
    <location>
        <begin position="270"/>
        <end position="545"/>
    </location>
</feature>
<evidence type="ECO:0000313" key="8">
    <source>
        <dbReference type="EnsemblMetazoa" id="XP_791707"/>
    </source>
</evidence>
<protein>
    <submittedName>
        <fullName evidence="8">Uncharacterized protein</fullName>
    </submittedName>
</protein>
<name>A0A7M7RFX5_STRPU</name>
<feature type="transmembrane region" description="Helical" evidence="5">
    <location>
        <begin position="7"/>
        <end position="29"/>
    </location>
</feature>
<keyword evidence="9" id="KW-1185">Reference proteome</keyword>
<proteinExistence type="inferred from homology"/>
<keyword evidence="5" id="KW-0812">Transmembrane</keyword>
<dbReference type="InParanoid" id="A0A7M7RFX5"/>
<dbReference type="GO" id="GO:0005975">
    <property type="term" value="P:carbohydrate metabolic process"/>
    <property type="evidence" value="ECO:0007669"/>
    <property type="project" value="InterPro"/>
</dbReference>
<keyword evidence="3 4" id="KW-0326">Glycosidase</keyword>
<evidence type="ECO:0000313" key="9">
    <source>
        <dbReference type="Proteomes" id="UP000007110"/>
    </source>
</evidence>
<organism evidence="8 9">
    <name type="scientific">Strongylocentrotus purpuratus</name>
    <name type="common">Purple sea urchin</name>
    <dbReference type="NCBI Taxonomy" id="7668"/>
    <lineage>
        <taxon>Eukaryota</taxon>
        <taxon>Metazoa</taxon>
        <taxon>Echinodermata</taxon>
        <taxon>Eleutherozoa</taxon>
        <taxon>Echinozoa</taxon>
        <taxon>Echinoidea</taxon>
        <taxon>Euechinoidea</taxon>
        <taxon>Echinacea</taxon>
        <taxon>Camarodonta</taxon>
        <taxon>Echinidea</taxon>
        <taxon>Strongylocentrotidae</taxon>
        <taxon>Strongylocentrotus</taxon>
    </lineage>
</organism>
<dbReference type="InterPro" id="IPR050985">
    <property type="entry name" value="Alpha-glycosidase_related"/>
</dbReference>
<dbReference type="InterPro" id="IPR017853">
    <property type="entry name" value="GH"/>
</dbReference>
<dbReference type="OrthoDB" id="10070917at2759"/>
<evidence type="ECO:0000259" key="7">
    <source>
        <dbReference type="Pfam" id="PF21365"/>
    </source>
</evidence>
<dbReference type="GO" id="GO:0004553">
    <property type="term" value="F:hydrolase activity, hydrolyzing O-glycosyl compounds"/>
    <property type="evidence" value="ECO:0007669"/>
    <property type="project" value="InterPro"/>
</dbReference>
<dbReference type="InterPro" id="IPR048395">
    <property type="entry name" value="Glyco_hydro_31_C"/>
</dbReference>
<evidence type="ECO:0000256" key="4">
    <source>
        <dbReference type="RuleBase" id="RU361185"/>
    </source>
</evidence>